<dbReference type="Gene3D" id="1.20.120.430">
    <property type="entry name" value="tRNA modification GTPase MnmE domain 2"/>
    <property type="match status" value="1"/>
</dbReference>
<feature type="binding site" evidence="9">
    <location>
        <position position="454"/>
    </location>
    <ligand>
        <name>(6S)-5-formyl-5,6,7,8-tetrahydrofolate</name>
        <dbReference type="ChEBI" id="CHEBI:57457"/>
    </ligand>
</feature>
<dbReference type="STRING" id="1895771.BGO89_07865"/>
<dbReference type="GO" id="GO:0005829">
    <property type="term" value="C:cytosol"/>
    <property type="evidence" value="ECO:0007669"/>
    <property type="project" value="TreeGrafter"/>
</dbReference>
<dbReference type="PANTHER" id="PTHR42714:SF2">
    <property type="entry name" value="TRNA MODIFICATION GTPASE GTPBP3, MITOCHONDRIAL"/>
    <property type="match status" value="1"/>
</dbReference>
<gene>
    <name evidence="9" type="primary">mnmE</name>
    <name evidence="9" type="synonym">trmE</name>
    <name evidence="14" type="ORF">BGO89_07865</name>
</gene>
<dbReference type="CDD" id="cd14858">
    <property type="entry name" value="TrmE_N"/>
    <property type="match status" value="1"/>
</dbReference>
<dbReference type="InterPro" id="IPR027266">
    <property type="entry name" value="TrmE/GcvT-like"/>
</dbReference>
<dbReference type="EC" id="3.6.-.-" evidence="9"/>
<evidence type="ECO:0000256" key="3">
    <source>
        <dbReference type="ARBA" id="ARBA00022723"/>
    </source>
</evidence>
<dbReference type="NCBIfam" id="TIGR00450">
    <property type="entry name" value="mnmE_trmE_thdF"/>
    <property type="match status" value="1"/>
</dbReference>
<comment type="function">
    <text evidence="9">Exhibits a very high intrinsic GTPase hydrolysis rate. Involved in the addition of a carboxymethylaminomethyl (cmnm) group at the wobble position (U34) of certain tRNAs, forming tRNA-cmnm(5)s(2)U34.</text>
</comment>
<dbReference type="InterPro" id="IPR025867">
    <property type="entry name" value="MnmE_helical"/>
</dbReference>
<keyword evidence="9" id="KW-0963">Cytoplasm</keyword>
<evidence type="ECO:0000256" key="1">
    <source>
        <dbReference type="ARBA" id="ARBA00011043"/>
    </source>
</evidence>
<comment type="subcellular location">
    <subcellularLocation>
        <location evidence="9">Cytoplasm</location>
    </subcellularLocation>
</comment>
<keyword evidence="6 9" id="KW-0460">Magnesium</keyword>
<dbReference type="GO" id="GO:0002098">
    <property type="term" value="P:tRNA wobble uridine modification"/>
    <property type="evidence" value="ECO:0007669"/>
    <property type="project" value="TreeGrafter"/>
</dbReference>
<evidence type="ECO:0000259" key="13">
    <source>
        <dbReference type="Pfam" id="PF12631"/>
    </source>
</evidence>
<dbReference type="HAMAP" id="MF_00379">
    <property type="entry name" value="GTPase_MnmE"/>
    <property type="match status" value="1"/>
</dbReference>
<evidence type="ECO:0000256" key="8">
    <source>
        <dbReference type="ARBA" id="ARBA00023134"/>
    </source>
</evidence>
<comment type="cofactor">
    <cofactor evidence="9">
        <name>K(+)</name>
        <dbReference type="ChEBI" id="CHEBI:29103"/>
    </cofactor>
    <text evidence="9">Binds 1 potassium ion per subunit.</text>
</comment>
<dbReference type="NCBIfam" id="NF003661">
    <property type="entry name" value="PRK05291.1-3"/>
    <property type="match status" value="1"/>
</dbReference>
<dbReference type="InterPro" id="IPR027368">
    <property type="entry name" value="MnmE_dom2"/>
</dbReference>
<dbReference type="GO" id="GO:0005525">
    <property type="term" value="F:GTP binding"/>
    <property type="evidence" value="ECO:0007669"/>
    <property type="project" value="UniProtKB-UniRule"/>
</dbReference>
<feature type="binding site" evidence="9">
    <location>
        <position position="231"/>
    </location>
    <ligand>
        <name>K(+)</name>
        <dbReference type="ChEBI" id="CHEBI:29103"/>
    </ligand>
</feature>
<feature type="domain" description="MnmE helical" evidence="13">
    <location>
        <begin position="128"/>
        <end position="451"/>
    </location>
</feature>
<feature type="domain" description="G" evidence="11">
    <location>
        <begin position="224"/>
        <end position="339"/>
    </location>
</feature>
<keyword evidence="8 9" id="KW-0342">GTP-binding</keyword>
<proteinExistence type="inferred from homology"/>
<reference evidence="14 15" key="1">
    <citation type="submission" date="2016-09" db="EMBL/GenBank/DDBJ databases">
        <title>Genome-resolved meta-omics ties microbial dynamics to process performance in biotechnology for thiocyanate degradation.</title>
        <authorList>
            <person name="Kantor R.S."/>
            <person name="Huddy R.J."/>
            <person name="Iyer R."/>
            <person name="Thomas B.C."/>
            <person name="Brown C.T."/>
            <person name="Anantharaman K."/>
            <person name="Tringe S."/>
            <person name="Hettich R.L."/>
            <person name="Harrison S.T."/>
            <person name="Banfield J.F."/>
        </authorList>
    </citation>
    <scope>NUCLEOTIDE SEQUENCE [LARGE SCALE GENOMIC DNA]</scope>
    <source>
        <strain evidence="14">59-99</strain>
    </source>
</reference>
<comment type="caution">
    <text evidence="14">The sequence shown here is derived from an EMBL/GenBank/DDBJ whole genome shotgun (WGS) entry which is preliminary data.</text>
</comment>
<feature type="domain" description="GTP-binding protein TrmE N-terminal" evidence="12">
    <location>
        <begin position="9"/>
        <end position="125"/>
    </location>
</feature>
<feature type="binding site" evidence="9">
    <location>
        <begin position="358"/>
        <end position="360"/>
    </location>
    <ligand>
        <name>GTP</name>
        <dbReference type="ChEBI" id="CHEBI:37565"/>
    </ligand>
</feature>
<keyword evidence="3 9" id="KW-0479">Metal-binding</keyword>
<feature type="binding site" evidence="9">
    <location>
        <begin position="338"/>
        <end position="341"/>
    </location>
    <ligand>
        <name>GTP</name>
        <dbReference type="ChEBI" id="CHEBI:37565"/>
    </ligand>
</feature>
<dbReference type="Pfam" id="PF12631">
    <property type="entry name" value="MnmE_helical"/>
    <property type="match status" value="1"/>
</dbReference>
<feature type="binding site" evidence="9">
    <location>
        <begin position="231"/>
        <end position="236"/>
    </location>
    <ligand>
        <name>GTP</name>
        <dbReference type="ChEBI" id="CHEBI:37565"/>
    </ligand>
</feature>
<dbReference type="Gene3D" id="3.30.1360.120">
    <property type="entry name" value="Probable tRNA modification gtpase trme, domain 1"/>
    <property type="match status" value="1"/>
</dbReference>
<feature type="binding site" evidence="9">
    <location>
        <position position="235"/>
    </location>
    <ligand>
        <name>Mg(2+)</name>
        <dbReference type="ChEBI" id="CHEBI:18420"/>
    </ligand>
</feature>
<feature type="binding site" evidence="9">
    <location>
        <position position="252"/>
    </location>
    <ligand>
        <name>K(+)</name>
        <dbReference type="ChEBI" id="CHEBI:29103"/>
    </ligand>
</feature>
<accession>A0A1M3L3Y6</accession>
<name>A0A1M3L3Y6_9BACT</name>
<comment type="subunit">
    <text evidence="9">Homodimer. Heterotetramer of two MnmE and two MnmG subunits.</text>
</comment>
<dbReference type="InterPro" id="IPR006073">
    <property type="entry name" value="GTP-bd"/>
</dbReference>
<dbReference type="Gene3D" id="3.40.50.300">
    <property type="entry name" value="P-loop containing nucleotide triphosphate hydrolases"/>
    <property type="match status" value="1"/>
</dbReference>
<feature type="binding site" evidence="9">
    <location>
        <position position="125"/>
    </location>
    <ligand>
        <name>(6S)-5-formyl-5,6,7,8-tetrahydrofolate</name>
        <dbReference type="ChEBI" id="CHEBI:57457"/>
    </ligand>
</feature>
<dbReference type="PANTHER" id="PTHR42714">
    <property type="entry name" value="TRNA MODIFICATION GTPASE GTPBP3"/>
    <property type="match status" value="1"/>
</dbReference>
<evidence type="ECO:0000256" key="2">
    <source>
        <dbReference type="ARBA" id="ARBA00022694"/>
    </source>
</evidence>
<evidence type="ECO:0000256" key="5">
    <source>
        <dbReference type="ARBA" id="ARBA00022801"/>
    </source>
</evidence>
<feature type="binding site" evidence="9">
    <location>
        <position position="86"/>
    </location>
    <ligand>
        <name>(6S)-5-formyl-5,6,7,8-tetrahydrofolate</name>
        <dbReference type="ChEBI" id="CHEBI:57457"/>
    </ligand>
</feature>
<dbReference type="SUPFAM" id="SSF52540">
    <property type="entry name" value="P-loop containing nucleoside triphosphate hydrolases"/>
    <property type="match status" value="1"/>
</dbReference>
<feature type="binding site" evidence="9">
    <location>
        <position position="256"/>
    </location>
    <ligand>
        <name>Mg(2+)</name>
        <dbReference type="ChEBI" id="CHEBI:18420"/>
    </ligand>
</feature>
<dbReference type="InterPro" id="IPR027417">
    <property type="entry name" value="P-loop_NTPase"/>
</dbReference>
<dbReference type="NCBIfam" id="TIGR00231">
    <property type="entry name" value="small_GTP"/>
    <property type="match status" value="1"/>
</dbReference>
<keyword evidence="7 9" id="KW-0630">Potassium</keyword>
<dbReference type="GO" id="GO:0046872">
    <property type="term" value="F:metal ion binding"/>
    <property type="evidence" value="ECO:0007669"/>
    <property type="project" value="UniProtKB-KW"/>
</dbReference>
<feature type="binding site" evidence="9">
    <location>
        <begin position="275"/>
        <end position="278"/>
    </location>
    <ligand>
        <name>GTP</name>
        <dbReference type="ChEBI" id="CHEBI:37565"/>
    </ligand>
</feature>
<evidence type="ECO:0000259" key="11">
    <source>
        <dbReference type="Pfam" id="PF01926"/>
    </source>
</evidence>
<protein>
    <recommendedName>
        <fullName evidence="9">tRNA modification GTPase MnmE</fullName>
        <ecNumber evidence="9">3.6.-.-</ecNumber>
    </recommendedName>
</protein>
<dbReference type="InterPro" id="IPR005225">
    <property type="entry name" value="Small_GTP-bd"/>
</dbReference>
<evidence type="ECO:0000256" key="7">
    <source>
        <dbReference type="ARBA" id="ARBA00022958"/>
    </source>
</evidence>
<evidence type="ECO:0000256" key="6">
    <source>
        <dbReference type="ARBA" id="ARBA00022842"/>
    </source>
</evidence>
<evidence type="ECO:0000256" key="9">
    <source>
        <dbReference type="HAMAP-Rule" id="MF_00379"/>
    </source>
</evidence>
<dbReference type="InterPro" id="IPR018948">
    <property type="entry name" value="GTP-bd_TrmE_N"/>
</dbReference>
<dbReference type="Pfam" id="PF01926">
    <property type="entry name" value="MMR_HSR1"/>
    <property type="match status" value="1"/>
</dbReference>
<dbReference type="InterPro" id="IPR004520">
    <property type="entry name" value="GTPase_MnmE"/>
</dbReference>
<dbReference type="GO" id="GO:0003924">
    <property type="term" value="F:GTPase activity"/>
    <property type="evidence" value="ECO:0007669"/>
    <property type="project" value="UniProtKB-UniRule"/>
</dbReference>
<feature type="binding site" evidence="9">
    <location>
        <position position="250"/>
    </location>
    <ligand>
        <name>K(+)</name>
        <dbReference type="ChEBI" id="CHEBI:29103"/>
    </ligand>
</feature>
<dbReference type="Proteomes" id="UP000184233">
    <property type="component" value="Unassembled WGS sequence"/>
</dbReference>
<dbReference type="Pfam" id="PF10396">
    <property type="entry name" value="TrmE_N"/>
    <property type="match status" value="1"/>
</dbReference>
<dbReference type="AlphaFoldDB" id="A0A1M3L3Y6"/>
<organism evidence="14 15">
    <name type="scientific">Candidatus Kapaibacterium thiocyanatum</name>
    <dbReference type="NCBI Taxonomy" id="1895771"/>
    <lineage>
        <taxon>Bacteria</taxon>
        <taxon>Pseudomonadati</taxon>
        <taxon>Candidatus Kapaibacteriota</taxon>
        <taxon>Candidatus Kapaibacteriia</taxon>
        <taxon>Candidatus Kapaibacteriales</taxon>
        <taxon>Candidatus Kapaibacteriaceae</taxon>
        <taxon>Candidatus Kapaibacterium</taxon>
    </lineage>
</organism>
<dbReference type="CDD" id="cd04164">
    <property type="entry name" value="trmE"/>
    <property type="match status" value="1"/>
</dbReference>
<evidence type="ECO:0000313" key="15">
    <source>
        <dbReference type="Proteomes" id="UP000184233"/>
    </source>
</evidence>
<evidence type="ECO:0000313" key="14">
    <source>
        <dbReference type="EMBL" id="OJX60035.1"/>
    </source>
</evidence>
<feature type="binding site" evidence="9">
    <location>
        <begin position="250"/>
        <end position="256"/>
    </location>
    <ligand>
        <name>GTP</name>
        <dbReference type="ChEBI" id="CHEBI:37565"/>
    </ligand>
</feature>
<comment type="similarity">
    <text evidence="1 9 10">Belongs to the TRAFAC class TrmE-Era-EngA-EngB-Septin-like GTPase superfamily. TrmE GTPase family.</text>
</comment>
<keyword evidence="4 9" id="KW-0547">Nucleotide-binding</keyword>
<dbReference type="GO" id="GO:0042802">
    <property type="term" value="F:identical protein binding"/>
    <property type="evidence" value="ECO:0007669"/>
    <property type="project" value="UniProtKB-ARBA"/>
</dbReference>
<evidence type="ECO:0000259" key="12">
    <source>
        <dbReference type="Pfam" id="PF10396"/>
    </source>
</evidence>
<feature type="binding site" evidence="9">
    <location>
        <position position="26"/>
    </location>
    <ligand>
        <name>(6S)-5-formyl-5,6,7,8-tetrahydrofolate</name>
        <dbReference type="ChEBI" id="CHEBI:57457"/>
    </ligand>
</feature>
<dbReference type="GO" id="GO:0030488">
    <property type="term" value="P:tRNA methylation"/>
    <property type="evidence" value="ECO:0007669"/>
    <property type="project" value="TreeGrafter"/>
</dbReference>
<evidence type="ECO:0000256" key="4">
    <source>
        <dbReference type="ARBA" id="ARBA00022741"/>
    </source>
</evidence>
<keyword evidence="5 9" id="KW-0378">Hydrolase</keyword>
<evidence type="ECO:0000256" key="10">
    <source>
        <dbReference type="RuleBase" id="RU003313"/>
    </source>
</evidence>
<dbReference type="EMBL" id="MKVH01000008">
    <property type="protein sequence ID" value="OJX60035.1"/>
    <property type="molecule type" value="Genomic_DNA"/>
</dbReference>
<keyword evidence="2 9" id="KW-0819">tRNA processing</keyword>
<dbReference type="InterPro" id="IPR031168">
    <property type="entry name" value="G_TrmE"/>
</dbReference>
<feature type="binding site" evidence="9">
    <location>
        <position position="255"/>
    </location>
    <ligand>
        <name>K(+)</name>
        <dbReference type="ChEBI" id="CHEBI:29103"/>
    </ligand>
</feature>
<sequence>MMQDSIHDTICALATPPGIAGLAVVRVSGPATFDVCDRLFSGATLRDVPAHTIHYGWWQAHGQRIDSVTCSVFRAPHSYTGEDVVEIGCHGGHQVTRQIVSSLVDAGVRMAEPGEFTRRAFLNGKLDLTQVEAVADIIHSESKAGAQTAARQLAGGFTRRLAGLRQQLLDVAGLMELELDFSEEDVEFVDKRKLAGTLEEIRRFTAELADTAASAEILRSGFYCAVVGYPNAGKSSLFNALLDRDRAIVSDIPGTTRDYLEESIVVEGCTIHLYDTAGLRDTADSIELQGIVLTSSLIERSNLVLIVNDGSAGLDHSDDLLADIRQRFGHIPCLVVQNKADLFDRTLSDSRPTDILCSARTGAGISELKAVLAGYVRKSSEHITDILVNARQAGLLRQIVQHLSSALESLTAGRSNELISVDVRAAIRLLGDISGETWNPDLLDTVFSRFCIGK</sequence>
<dbReference type="FunFam" id="3.30.1360.120:FF:000003">
    <property type="entry name" value="tRNA modification GTPase MnmE"/>
    <property type="match status" value="1"/>
</dbReference>